<evidence type="ECO:0000256" key="5">
    <source>
        <dbReference type="ARBA" id="ARBA00023118"/>
    </source>
</evidence>
<reference evidence="7 8" key="1">
    <citation type="submission" date="2018-01" db="EMBL/GenBank/DDBJ databases">
        <title>Draft genome sequence of the feruloyl esterase-producing strain Lactobacillus fermentum CRL 1446, isolated from artisanal goat milk cheese.</title>
        <authorList>
            <person name="Abeijon Mukdsi M.C."/>
            <person name="Saavedra L."/>
            <person name="Gauffin Cano M.P."/>
            <person name="Hebert E.M."/>
            <person name="Medina R.B."/>
        </authorList>
    </citation>
    <scope>NUCLEOTIDE SEQUENCE [LARGE SCALE GENOMIC DNA]</scope>
    <source>
        <strain evidence="7 8">CRL 1446</strain>
    </source>
</reference>
<accession>A0A2K2TL88</accession>
<comment type="caution">
    <text evidence="7">The sequence shown here is derived from an EMBL/GenBank/DDBJ whole genome shotgun (WGS) entry which is preliminary data.</text>
</comment>
<dbReference type="RefSeq" id="WP_103205298.1">
    <property type="nucleotide sequence ID" value="NZ_CAKMAZ010000008.1"/>
</dbReference>
<evidence type="ECO:0000256" key="1">
    <source>
        <dbReference type="ARBA" id="ARBA00003640"/>
    </source>
</evidence>
<dbReference type="GO" id="GO:0051607">
    <property type="term" value="P:defense response to virus"/>
    <property type="evidence" value="ECO:0007669"/>
    <property type="project" value="UniProtKB-KW"/>
</dbReference>
<comment type="function">
    <text evidence="1">This subunit may be involved in monitoring complementarity of crRNA and target RNA.</text>
</comment>
<dbReference type="Pfam" id="PF03750">
    <property type="entry name" value="Csm2_III-A"/>
    <property type="match status" value="1"/>
</dbReference>
<gene>
    <name evidence="7" type="primary">csm2</name>
    <name evidence="7" type="ORF">C1Y38_00920</name>
</gene>
<dbReference type="EMBL" id="POTQ01000001">
    <property type="protein sequence ID" value="PNV58865.1"/>
    <property type="molecule type" value="Genomic_DNA"/>
</dbReference>
<evidence type="ECO:0000256" key="2">
    <source>
        <dbReference type="ARBA" id="ARBA00006896"/>
    </source>
</evidence>
<proteinExistence type="inferred from homology"/>
<dbReference type="Proteomes" id="UP000236514">
    <property type="component" value="Unassembled WGS sequence"/>
</dbReference>
<evidence type="ECO:0000313" key="7">
    <source>
        <dbReference type="EMBL" id="PNV58865.1"/>
    </source>
</evidence>
<dbReference type="AlphaFoldDB" id="A0A2K2TL88"/>
<evidence type="ECO:0000256" key="4">
    <source>
        <dbReference type="ARBA" id="ARBA00022884"/>
    </source>
</evidence>
<comment type="similarity">
    <text evidence="2">Belongs to the CRISPR-associated Csm2 family.</text>
</comment>
<name>A0A2K2TL88_LIMFE</name>
<evidence type="ECO:0000256" key="3">
    <source>
        <dbReference type="ARBA" id="ARBA00016118"/>
    </source>
</evidence>
<keyword evidence="4" id="KW-0694">RNA-binding</keyword>
<dbReference type="GO" id="GO:0003723">
    <property type="term" value="F:RNA binding"/>
    <property type="evidence" value="ECO:0007669"/>
    <property type="project" value="UniProtKB-KW"/>
</dbReference>
<protein>
    <recommendedName>
        <fullName evidence="3">CRISPR system Cms protein Csm2</fullName>
    </recommendedName>
    <alternativeName>
        <fullName evidence="6">CRISPR type III A-associated protein Csm2</fullName>
    </alternativeName>
</protein>
<organism evidence="7 8">
    <name type="scientific">Limosilactobacillus fermentum</name>
    <name type="common">Lactobacillus fermentum</name>
    <dbReference type="NCBI Taxonomy" id="1613"/>
    <lineage>
        <taxon>Bacteria</taxon>
        <taxon>Bacillati</taxon>
        <taxon>Bacillota</taxon>
        <taxon>Bacilli</taxon>
        <taxon>Lactobacillales</taxon>
        <taxon>Lactobacillaceae</taxon>
        <taxon>Limosilactobacillus</taxon>
    </lineage>
</organism>
<keyword evidence="5" id="KW-0051">Antiviral defense</keyword>
<dbReference type="NCBIfam" id="TIGR01870">
    <property type="entry name" value="cas_TM1810_Csm2"/>
    <property type="match status" value="1"/>
</dbReference>
<dbReference type="InterPro" id="IPR010149">
    <property type="entry name" value="CRISPR-assoc_prot_Csm2_III-A"/>
</dbReference>
<sequence>MAVKITFRKENYVDEAEAVIKDFKHGKYELTTSQIRNLLISTIPLYYAVRTRRSDSYDDLIAAVRINAVYQSGRNQAVKELVTSSGILDILDMINFEDDLKNKSEKILRFCKYMEAMVAYFEFYGDKD</sequence>
<evidence type="ECO:0000313" key="8">
    <source>
        <dbReference type="Proteomes" id="UP000236514"/>
    </source>
</evidence>
<evidence type="ECO:0000256" key="6">
    <source>
        <dbReference type="ARBA" id="ARBA00031723"/>
    </source>
</evidence>